<feature type="non-terminal residue" evidence="1">
    <location>
        <position position="80"/>
    </location>
</feature>
<evidence type="ECO:0000313" key="2">
    <source>
        <dbReference type="Proteomes" id="UP000654075"/>
    </source>
</evidence>
<gene>
    <name evidence="1" type="ORF">PGLA1383_LOCUS10568</name>
</gene>
<proteinExistence type="predicted"/>
<dbReference type="Proteomes" id="UP000654075">
    <property type="component" value="Unassembled WGS sequence"/>
</dbReference>
<dbReference type="AlphaFoldDB" id="A0A813DVG2"/>
<keyword evidence="2" id="KW-1185">Reference proteome</keyword>
<protein>
    <submittedName>
        <fullName evidence="1">Uncharacterized protein</fullName>
    </submittedName>
</protein>
<comment type="caution">
    <text evidence="1">The sequence shown here is derived from an EMBL/GenBank/DDBJ whole genome shotgun (WGS) entry which is preliminary data.</text>
</comment>
<dbReference type="EMBL" id="CAJNNV010005301">
    <property type="protein sequence ID" value="CAE8591908.1"/>
    <property type="molecule type" value="Genomic_DNA"/>
</dbReference>
<accession>A0A813DVG2</accession>
<name>A0A813DVG2_POLGL</name>
<evidence type="ECO:0000313" key="1">
    <source>
        <dbReference type="EMBL" id="CAE8591908.1"/>
    </source>
</evidence>
<organism evidence="1 2">
    <name type="scientific">Polarella glacialis</name>
    <name type="common">Dinoflagellate</name>
    <dbReference type="NCBI Taxonomy" id="89957"/>
    <lineage>
        <taxon>Eukaryota</taxon>
        <taxon>Sar</taxon>
        <taxon>Alveolata</taxon>
        <taxon>Dinophyceae</taxon>
        <taxon>Suessiales</taxon>
        <taxon>Suessiaceae</taxon>
        <taxon>Polarella</taxon>
    </lineage>
</organism>
<sequence>VPYPTSLGYLRVMGRVEVYKPLRSGSPGRARTGSFDRHSGCSPAFVFQASEGFLAVERRLLLVMYVHSTSERLGSLHVQT</sequence>
<reference evidence="1" key="1">
    <citation type="submission" date="2021-02" db="EMBL/GenBank/DDBJ databases">
        <authorList>
            <person name="Dougan E. K."/>
            <person name="Rhodes N."/>
            <person name="Thang M."/>
            <person name="Chan C."/>
        </authorList>
    </citation>
    <scope>NUCLEOTIDE SEQUENCE</scope>
</reference>